<evidence type="ECO:0000313" key="2">
    <source>
        <dbReference type="EMBL" id="KAF5368681.1"/>
    </source>
</evidence>
<reference evidence="2 3" key="1">
    <citation type="journal article" date="2020" name="ISME J.">
        <title>Uncovering the hidden diversity of litter-decomposition mechanisms in mushroom-forming fungi.</title>
        <authorList>
            <person name="Floudas D."/>
            <person name="Bentzer J."/>
            <person name="Ahren D."/>
            <person name="Johansson T."/>
            <person name="Persson P."/>
            <person name="Tunlid A."/>
        </authorList>
    </citation>
    <scope>NUCLEOTIDE SEQUENCE [LARGE SCALE GENOMIC DNA]</scope>
    <source>
        <strain evidence="2 3">CBS 406.79</strain>
    </source>
</reference>
<dbReference type="PANTHER" id="PTHR48045:SF34">
    <property type="entry name" value="ISOFLAVONE 7-O-GLUCOSYLTRANSFERASE 1-LIKE"/>
    <property type="match status" value="1"/>
</dbReference>
<keyword evidence="1" id="KW-0808">Transferase</keyword>
<gene>
    <name evidence="2" type="ORF">D9757_010222</name>
</gene>
<dbReference type="Pfam" id="PF00201">
    <property type="entry name" value="UDPGT"/>
    <property type="match status" value="1"/>
</dbReference>
<protein>
    <recommendedName>
        <fullName evidence="4">UDP-Glycosyltransferase/glycogen phosphorylase</fullName>
    </recommendedName>
</protein>
<organism evidence="2 3">
    <name type="scientific">Collybiopsis confluens</name>
    <dbReference type="NCBI Taxonomy" id="2823264"/>
    <lineage>
        <taxon>Eukaryota</taxon>
        <taxon>Fungi</taxon>
        <taxon>Dikarya</taxon>
        <taxon>Basidiomycota</taxon>
        <taxon>Agaricomycotina</taxon>
        <taxon>Agaricomycetes</taxon>
        <taxon>Agaricomycetidae</taxon>
        <taxon>Agaricales</taxon>
        <taxon>Marasmiineae</taxon>
        <taxon>Omphalotaceae</taxon>
        <taxon>Collybiopsis</taxon>
    </lineage>
</organism>
<accession>A0A8H5GPN2</accession>
<dbReference type="Proteomes" id="UP000518752">
    <property type="component" value="Unassembled WGS sequence"/>
</dbReference>
<dbReference type="Gene3D" id="3.40.50.2000">
    <property type="entry name" value="Glycogen Phosphorylase B"/>
    <property type="match status" value="2"/>
</dbReference>
<dbReference type="OrthoDB" id="5835829at2759"/>
<comment type="caution">
    <text evidence="2">The sequence shown here is derived from an EMBL/GenBank/DDBJ whole genome shotgun (WGS) entry which is preliminary data.</text>
</comment>
<dbReference type="InterPro" id="IPR002213">
    <property type="entry name" value="UDP_glucos_trans"/>
</dbReference>
<evidence type="ECO:0008006" key="4">
    <source>
        <dbReference type="Google" id="ProtNLM"/>
    </source>
</evidence>
<keyword evidence="3" id="KW-1185">Reference proteome</keyword>
<name>A0A8H5GPN2_9AGAR</name>
<evidence type="ECO:0000256" key="1">
    <source>
        <dbReference type="ARBA" id="ARBA00022679"/>
    </source>
</evidence>
<evidence type="ECO:0000313" key="3">
    <source>
        <dbReference type="Proteomes" id="UP000518752"/>
    </source>
</evidence>
<dbReference type="AlphaFoldDB" id="A0A8H5GPN2"/>
<proteinExistence type="predicted"/>
<dbReference type="GO" id="GO:0008194">
    <property type="term" value="F:UDP-glycosyltransferase activity"/>
    <property type="evidence" value="ECO:0007669"/>
    <property type="project" value="InterPro"/>
</dbReference>
<dbReference type="SUPFAM" id="SSF53756">
    <property type="entry name" value="UDP-Glycosyltransferase/glycogen phosphorylase"/>
    <property type="match status" value="1"/>
</dbReference>
<dbReference type="CDD" id="cd03784">
    <property type="entry name" value="GT1_Gtf-like"/>
    <property type="match status" value="1"/>
</dbReference>
<dbReference type="PANTHER" id="PTHR48045">
    <property type="entry name" value="UDP-GLYCOSYLTRANSFERASE 72B1"/>
    <property type="match status" value="1"/>
</dbReference>
<sequence>MVNDVASFNSNSPNLFLALPITLLYHGLNCAKLQSRHNKPLCSFVVHILDSNPEVVVTYFTTGLLYSKIIGELKRLPTARYEALQSRLHVLDIAGSEFDIMKPIETFAPAFESLYSSAPITCRSSGKTPFTDYAYEAIWVTSSRMIPILAWWTSTAGGLIRVIGPAHLGGVAAPELETAEGRAAMKPKIWAGEPIKAMQYHDRVGDTVHIPGLDPHYDYEWFPQETTLMDFAATFEAIGTIYAREADGIICVSGSSFEPEATAAVKEWCSSMNKSWYSIGPLTMDDSEGKPTPIKSSEDAQVEEFLDRIARKFGPKSLIYISFGTLFWPVLEDPLAAFIDGLLEKRQPFLFAHPSPFGKLSDETQKKISNSGIAMELVWSPQELILAHPVTGWFITHGGWNSAQESFKYHVPQIFWPFHADQPYTALRLTTIKAGFELIEIRTGEDGTRMPHGYEELPEFTVASAKAEIERLIEKLKSEEGATVRANHRVLSDAMNKQWSPSGESKKEFGLFMKKYII</sequence>
<dbReference type="EMBL" id="JAACJN010000133">
    <property type="protein sequence ID" value="KAF5368681.1"/>
    <property type="molecule type" value="Genomic_DNA"/>
</dbReference>